<evidence type="ECO:0000313" key="1">
    <source>
        <dbReference type="EMBL" id="MCI34379.1"/>
    </source>
</evidence>
<proteinExistence type="predicted"/>
<keyword evidence="2" id="KW-1185">Reference proteome</keyword>
<dbReference type="EMBL" id="LXQA010213110">
    <property type="protein sequence ID" value="MCI34379.1"/>
    <property type="molecule type" value="Genomic_DNA"/>
</dbReference>
<evidence type="ECO:0000313" key="2">
    <source>
        <dbReference type="Proteomes" id="UP000265520"/>
    </source>
</evidence>
<dbReference type="AlphaFoldDB" id="A0A392RDQ4"/>
<feature type="non-terminal residue" evidence="1">
    <location>
        <position position="1"/>
    </location>
</feature>
<organism evidence="1 2">
    <name type="scientific">Trifolium medium</name>
    <dbReference type="NCBI Taxonomy" id="97028"/>
    <lineage>
        <taxon>Eukaryota</taxon>
        <taxon>Viridiplantae</taxon>
        <taxon>Streptophyta</taxon>
        <taxon>Embryophyta</taxon>
        <taxon>Tracheophyta</taxon>
        <taxon>Spermatophyta</taxon>
        <taxon>Magnoliopsida</taxon>
        <taxon>eudicotyledons</taxon>
        <taxon>Gunneridae</taxon>
        <taxon>Pentapetalae</taxon>
        <taxon>rosids</taxon>
        <taxon>fabids</taxon>
        <taxon>Fabales</taxon>
        <taxon>Fabaceae</taxon>
        <taxon>Papilionoideae</taxon>
        <taxon>50 kb inversion clade</taxon>
        <taxon>NPAAA clade</taxon>
        <taxon>Hologalegina</taxon>
        <taxon>IRL clade</taxon>
        <taxon>Trifolieae</taxon>
        <taxon>Trifolium</taxon>
    </lineage>
</organism>
<comment type="caution">
    <text evidence="1">The sequence shown here is derived from an EMBL/GenBank/DDBJ whole genome shotgun (WGS) entry which is preliminary data.</text>
</comment>
<name>A0A392RDQ4_9FABA</name>
<sequence>VAGGPPCVCLALVPDLFSSSKGSHQFLGV</sequence>
<reference evidence="1 2" key="1">
    <citation type="journal article" date="2018" name="Front. Plant Sci.">
        <title>Red Clover (Trifolium pratense) and Zigzag Clover (T. medium) - A Picture of Genomic Similarities and Differences.</title>
        <authorList>
            <person name="Dluhosova J."/>
            <person name="Istvanek J."/>
            <person name="Nedelnik J."/>
            <person name="Repkova J."/>
        </authorList>
    </citation>
    <scope>NUCLEOTIDE SEQUENCE [LARGE SCALE GENOMIC DNA]</scope>
    <source>
        <strain evidence="2">cv. 10/8</strain>
        <tissue evidence="1">Leaf</tissue>
    </source>
</reference>
<protein>
    <submittedName>
        <fullName evidence="1">Uncharacterized protein</fullName>
    </submittedName>
</protein>
<accession>A0A392RDQ4</accession>
<dbReference type="Proteomes" id="UP000265520">
    <property type="component" value="Unassembled WGS sequence"/>
</dbReference>